<accession>A0A1J1HVA0</accession>
<organism evidence="1 2">
    <name type="scientific">Clunio marinus</name>
    <dbReference type="NCBI Taxonomy" id="568069"/>
    <lineage>
        <taxon>Eukaryota</taxon>
        <taxon>Metazoa</taxon>
        <taxon>Ecdysozoa</taxon>
        <taxon>Arthropoda</taxon>
        <taxon>Hexapoda</taxon>
        <taxon>Insecta</taxon>
        <taxon>Pterygota</taxon>
        <taxon>Neoptera</taxon>
        <taxon>Endopterygota</taxon>
        <taxon>Diptera</taxon>
        <taxon>Nematocera</taxon>
        <taxon>Chironomoidea</taxon>
        <taxon>Chironomidae</taxon>
        <taxon>Clunio</taxon>
    </lineage>
</organism>
<dbReference type="EMBL" id="CVRI01000020">
    <property type="protein sequence ID" value="CRK91276.1"/>
    <property type="molecule type" value="Genomic_DNA"/>
</dbReference>
<dbReference type="Proteomes" id="UP000183832">
    <property type="component" value="Unassembled WGS sequence"/>
</dbReference>
<proteinExistence type="predicted"/>
<name>A0A1J1HVA0_9DIPT</name>
<keyword evidence="2" id="KW-1185">Reference proteome</keyword>
<evidence type="ECO:0000313" key="2">
    <source>
        <dbReference type="Proteomes" id="UP000183832"/>
    </source>
</evidence>
<sequence>MKSAENHLKLKKADFFTLECVCNNNHYARTIISDRKSGFSSKESSRKLARISNSFELRVKM</sequence>
<dbReference type="AlphaFoldDB" id="A0A1J1HVA0"/>
<reference evidence="1" key="1">
    <citation type="submission" date="2015-04" db="EMBL/GenBank/DDBJ databases">
        <authorList>
            <person name="Syromyatnikov M.Y."/>
            <person name="Popov V.N."/>
        </authorList>
    </citation>
    <scope>NUCLEOTIDE SEQUENCE [LARGE SCALE GENOMIC DNA]</scope>
</reference>
<protein>
    <submittedName>
        <fullName evidence="1">CLUMA_CG004955, isoform A</fullName>
    </submittedName>
</protein>
<gene>
    <name evidence="1" type="ORF">CLUMA_CG004955</name>
</gene>
<evidence type="ECO:0000313" key="1">
    <source>
        <dbReference type="EMBL" id="CRK91276.1"/>
    </source>
</evidence>